<dbReference type="Proteomes" id="UP001595377">
    <property type="component" value="Unassembled WGS sequence"/>
</dbReference>
<evidence type="ECO:0000256" key="2">
    <source>
        <dbReference type="ARBA" id="ARBA00010333"/>
    </source>
</evidence>
<feature type="domain" description="Solute-binding protein family 3/N-terminal" evidence="6">
    <location>
        <begin position="49"/>
        <end position="284"/>
    </location>
</feature>
<dbReference type="Gene3D" id="3.40.190.10">
    <property type="entry name" value="Periplasmic binding protein-like II"/>
    <property type="match status" value="2"/>
</dbReference>
<name>A0ABV7DH37_9HYPH</name>
<dbReference type="RefSeq" id="WP_257313493.1">
    <property type="nucleotide sequence ID" value="NZ_JANFDG010000004.1"/>
</dbReference>
<dbReference type="PANTHER" id="PTHR35936">
    <property type="entry name" value="MEMBRANE-BOUND LYTIC MUREIN TRANSGLYCOSYLASE F"/>
    <property type="match status" value="1"/>
</dbReference>
<accession>A0ABV7DH37</accession>
<keyword evidence="8" id="KW-1185">Reference proteome</keyword>
<dbReference type="PANTHER" id="PTHR35936:SF19">
    <property type="entry name" value="AMINO-ACID-BINDING PROTEIN YXEM-RELATED"/>
    <property type="match status" value="1"/>
</dbReference>
<protein>
    <submittedName>
        <fullName evidence="7">Transporter substrate-binding domain-containing protein</fullName>
    </submittedName>
</protein>
<feature type="signal peptide" evidence="5">
    <location>
        <begin position="1"/>
        <end position="37"/>
    </location>
</feature>
<comment type="caution">
    <text evidence="7">The sequence shown here is derived from an EMBL/GenBank/DDBJ whole genome shotgun (WGS) entry which is preliminary data.</text>
</comment>
<reference evidence="8" key="1">
    <citation type="journal article" date="2019" name="Int. J. Syst. Evol. Microbiol.">
        <title>The Global Catalogue of Microorganisms (GCM) 10K type strain sequencing project: providing services to taxonomists for standard genome sequencing and annotation.</title>
        <authorList>
            <consortium name="The Broad Institute Genomics Platform"/>
            <consortium name="The Broad Institute Genome Sequencing Center for Infectious Disease"/>
            <person name="Wu L."/>
            <person name="Ma J."/>
        </authorList>
    </citation>
    <scope>NUCLEOTIDE SEQUENCE [LARGE SCALE GENOMIC DNA]</scope>
    <source>
        <strain evidence="8">KCTC 52677</strain>
    </source>
</reference>
<evidence type="ECO:0000256" key="4">
    <source>
        <dbReference type="RuleBase" id="RU003744"/>
    </source>
</evidence>
<gene>
    <name evidence="7" type="ORF">ACFOHH_11025</name>
</gene>
<dbReference type="InterPro" id="IPR018313">
    <property type="entry name" value="SBP_3_CS"/>
</dbReference>
<evidence type="ECO:0000313" key="7">
    <source>
        <dbReference type="EMBL" id="MFC3073640.1"/>
    </source>
</evidence>
<comment type="similarity">
    <text evidence="2 4">Belongs to the bacterial solute-binding protein 3 family.</text>
</comment>
<feature type="chain" id="PRO_5045575029" evidence="5">
    <location>
        <begin position="38"/>
        <end position="291"/>
    </location>
</feature>
<dbReference type="EMBL" id="JBHRSP010000017">
    <property type="protein sequence ID" value="MFC3073640.1"/>
    <property type="molecule type" value="Genomic_DNA"/>
</dbReference>
<keyword evidence="3 5" id="KW-0732">Signal</keyword>
<proteinExistence type="inferred from homology"/>
<dbReference type="SUPFAM" id="SSF53850">
    <property type="entry name" value="Periplasmic binding protein-like II"/>
    <property type="match status" value="1"/>
</dbReference>
<organism evidence="7 8">
    <name type="scientific">Shinella pollutisoli</name>
    <dbReference type="NCBI Taxonomy" id="2250594"/>
    <lineage>
        <taxon>Bacteria</taxon>
        <taxon>Pseudomonadati</taxon>
        <taxon>Pseudomonadota</taxon>
        <taxon>Alphaproteobacteria</taxon>
        <taxon>Hyphomicrobiales</taxon>
        <taxon>Rhizobiaceae</taxon>
        <taxon>Shinella</taxon>
    </lineage>
</organism>
<evidence type="ECO:0000256" key="3">
    <source>
        <dbReference type="ARBA" id="ARBA00022729"/>
    </source>
</evidence>
<evidence type="ECO:0000256" key="5">
    <source>
        <dbReference type="SAM" id="SignalP"/>
    </source>
</evidence>
<comment type="subcellular location">
    <subcellularLocation>
        <location evidence="1">Periplasm</location>
    </subcellularLocation>
</comment>
<evidence type="ECO:0000313" key="8">
    <source>
        <dbReference type="Proteomes" id="UP001595377"/>
    </source>
</evidence>
<dbReference type="Pfam" id="PF00497">
    <property type="entry name" value="SBP_bac_3"/>
    <property type="match status" value="1"/>
</dbReference>
<sequence length="291" mass="31714">MNAQPDNGELRMKSFLNRLGVATLLAAGIALAGNAFAGDVADRVASAKKLTMATDSNYPPLSFINQENEMDGFDVDVGKELAKRLGVELEITTPEWTMIAAGHWNRRWDISIGSMTPTQERAKVFDFPAIYYYSPAAFVVHNDSDIKTLADINGKVVGAPSATVYEKYVRHDLVLDAIGAPAFEYQVTPGTINTLNATSALLDDLRLGPGKRLDAVINALPTLNEAIKKGYPFRVVGDPVFYEPLAIAIEKGDKEFNDQIAAAIEAMHEDGTLTRISMKWFGVDYSKAAPK</sequence>
<dbReference type="SMART" id="SM00062">
    <property type="entry name" value="PBPb"/>
    <property type="match status" value="1"/>
</dbReference>
<dbReference type="PROSITE" id="PS01039">
    <property type="entry name" value="SBP_BACTERIAL_3"/>
    <property type="match status" value="1"/>
</dbReference>
<dbReference type="InterPro" id="IPR001638">
    <property type="entry name" value="Solute-binding_3/MltF_N"/>
</dbReference>
<evidence type="ECO:0000259" key="6">
    <source>
        <dbReference type="SMART" id="SM00062"/>
    </source>
</evidence>
<evidence type="ECO:0000256" key="1">
    <source>
        <dbReference type="ARBA" id="ARBA00004418"/>
    </source>
</evidence>